<reference evidence="2" key="1">
    <citation type="submission" date="2018-02" db="EMBL/GenBank/DDBJ databases">
        <authorList>
            <person name="Hausmann B."/>
        </authorList>
    </citation>
    <scope>NUCLEOTIDE SEQUENCE [LARGE SCALE GENOMIC DNA]</scope>
    <source>
        <strain evidence="2">Peat soil MAG SbF1</strain>
    </source>
</reference>
<protein>
    <submittedName>
        <fullName evidence="1">Uncharacterized protein</fullName>
    </submittedName>
</protein>
<accession>A0A2U3L3F3</accession>
<proteinExistence type="predicted"/>
<name>A0A2U3L3F3_9FIRM</name>
<dbReference type="AlphaFoldDB" id="A0A2U3L3F3"/>
<evidence type="ECO:0000313" key="2">
    <source>
        <dbReference type="Proteomes" id="UP000238916"/>
    </source>
</evidence>
<evidence type="ECO:0000313" key="1">
    <source>
        <dbReference type="EMBL" id="SPF46407.1"/>
    </source>
</evidence>
<gene>
    <name evidence="1" type="ORF">SBF1_3590006</name>
</gene>
<dbReference type="Proteomes" id="UP000238916">
    <property type="component" value="Unassembled WGS sequence"/>
</dbReference>
<sequence>MDYLFLRLFKTSSVFKIIEQLQTQINYLLALSVPKTIIYIAFLTHEVEMVSPLKMFVLVKPL</sequence>
<dbReference type="EMBL" id="OMOF01000289">
    <property type="protein sequence ID" value="SPF46407.1"/>
    <property type="molecule type" value="Genomic_DNA"/>
</dbReference>
<organism evidence="1 2">
    <name type="scientific">Candidatus Desulfosporosinus infrequens</name>
    <dbReference type="NCBI Taxonomy" id="2043169"/>
    <lineage>
        <taxon>Bacteria</taxon>
        <taxon>Bacillati</taxon>
        <taxon>Bacillota</taxon>
        <taxon>Clostridia</taxon>
        <taxon>Eubacteriales</taxon>
        <taxon>Desulfitobacteriaceae</taxon>
        <taxon>Desulfosporosinus</taxon>
    </lineage>
</organism>